<dbReference type="InterPro" id="IPR020471">
    <property type="entry name" value="AKR"/>
</dbReference>
<name>A0A1Y2H1D5_9FUNG</name>
<dbReference type="PIRSF" id="PIRSF000097">
    <property type="entry name" value="AKR"/>
    <property type="match status" value="1"/>
</dbReference>
<evidence type="ECO:0000256" key="5">
    <source>
        <dbReference type="PIRSR" id="PIRSR000097-3"/>
    </source>
</evidence>
<dbReference type="EMBL" id="MCFF01000002">
    <property type="protein sequence ID" value="ORZ28345.1"/>
    <property type="molecule type" value="Genomic_DNA"/>
</dbReference>
<evidence type="ECO:0000313" key="8">
    <source>
        <dbReference type="Proteomes" id="UP000193648"/>
    </source>
</evidence>
<evidence type="ECO:0000259" key="6">
    <source>
        <dbReference type="Pfam" id="PF00248"/>
    </source>
</evidence>
<dbReference type="GeneID" id="33563621"/>
<accession>A0A1Y2H1D5</accession>
<dbReference type="RefSeq" id="XP_021886030.1">
    <property type="nucleotide sequence ID" value="XM_022021777.1"/>
</dbReference>
<dbReference type="InParanoid" id="A0A1Y2H1D5"/>
<dbReference type="PRINTS" id="PR00069">
    <property type="entry name" value="ALDKETRDTASE"/>
</dbReference>
<evidence type="ECO:0000313" key="7">
    <source>
        <dbReference type="EMBL" id="ORZ28345.1"/>
    </source>
</evidence>
<dbReference type="Proteomes" id="UP000193648">
    <property type="component" value="Unassembled WGS sequence"/>
</dbReference>
<evidence type="ECO:0000256" key="2">
    <source>
        <dbReference type="ARBA" id="ARBA00023002"/>
    </source>
</evidence>
<dbReference type="InterPro" id="IPR023210">
    <property type="entry name" value="NADP_OxRdtase_dom"/>
</dbReference>
<dbReference type="Gene3D" id="3.20.20.100">
    <property type="entry name" value="NADP-dependent oxidoreductase domain"/>
    <property type="match status" value="1"/>
</dbReference>
<dbReference type="Pfam" id="PF00248">
    <property type="entry name" value="Aldo_ket_red"/>
    <property type="match status" value="1"/>
</dbReference>
<dbReference type="SUPFAM" id="SSF51430">
    <property type="entry name" value="NAD(P)-linked oxidoreductase"/>
    <property type="match status" value="1"/>
</dbReference>
<evidence type="ECO:0000256" key="4">
    <source>
        <dbReference type="PIRSR" id="PIRSR000097-2"/>
    </source>
</evidence>
<evidence type="ECO:0000256" key="1">
    <source>
        <dbReference type="ARBA" id="ARBA00007905"/>
    </source>
</evidence>
<dbReference type="PROSITE" id="PS00062">
    <property type="entry name" value="ALDOKETO_REDUCTASE_2"/>
    <property type="match status" value="1"/>
</dbReference>
<feature type="binding site" evidence="4">
    <location>
        <position position="109"/>
    </location>
    <ligand>
        <name>substrate</name>
    </ligand>
</feature>
<protein>
    <submittedName>
        <fullName evidence="7">NADP-dependent oxidoreductase domain-containing protein</fullName>
    </submittedName>
</protein>
<proteinExistence type="inferred from homology"/>
<dbReference type="InterPro" id="IPR036812">
    <property type="entry name" value="NAD(P)_OxRdtase_dom_sf"/>
</dbReference>
<keyword evidence="2" id="KW-0560">Oxidoreductase</keyword>
<comment type="similarity">
    <text evidence="1">Belongs to the aldo/keto reductase family.</text>
</comment>
<evidence type="ECO:0000256" key="3">
    <source>
        <dbReference type="PIRSR" id="PIRSR000097-1"/>
    </source>
</evidence>
<reference evidence="7 8" key="1">
    <citation type="submission" date="2016-07" db="EMBL/GenBank/DDBJ databases">
        <title>Pervasive Adenine N6-methylation of Active Genes in Fungi.</title>
        <authorList>
            <consortium name="DOE Joint Genome Institute"/>
            <person name="Mondo S.J."/>
            <person name="Dannebaum R.O."/>
            <person name="Kuo R.C."/>
            <person name="Labutti K."/>
            <person name="Haridas S."/>
            <person name="Kuo A."/>
            <person name="Salamov A."/>
            <person name="Ahrendt S.R."/>
            <person name="Lipzen A."/>
            <person name="Sullivan W."/>
            <person name="Andreopoulos W.B."/>
            <person name="Clum A."/>
            <person name="Lindquist E."/>
            <person name="Daum C."/>
            <person name="Ramamoorthy G.K."/>
            <person name="Gryganskyi A."/>
            <person name="Culley D."/>
            <person name="Magnuson J.K."/>
            <person name="James T.Y."/>
            <person name="O'Malley M.A."/>
            <person name="Stajich J.E."/>
            <person name="Spatafora J.W."/>
            <person name="Visel A."/>
            <person name="Grigoriev I.V."/>
        </authorList>
    </citation>
    <scope>NUCLEOTIDE SEQUENCE [LARGE SCALE GENOMIC DNA]</scope>
    <source>
        <strain evidence="7 8">NRRL 3116</strain>
    </source>
</reference>
<dbReference type="PROSITE" id="PS00798">
    <property type="entry name" value="ALDOKETO_REDUCTASE_1"/>
    <property type="match status" value="1"/>
</dbReference>
<dbReference type="AlphaFoldDB" id="A0A1Y2H1D5"/>
<feature type="site" description="Lowers pKa of active site Tyr" evidence="5">
    <location>
        <position position="76"/>
    </location>
</feature>
<sequence length="302" mass="33394">MSLGRTAKLNTGATIPLVGLGTWQSKANEVKKAVKKALEVGYRHIDTASIYGNEKEIGEAIKESGIPREQLFITTKLWNTSHRPEDVLPALETSLKNLGLDYVDLYLMHWPIDFKSGHSGIPRDENGKAIREGVDFTETYKAMEDLIATGKTKAIGVSNFTVANLSKLLSSAKIIPAVNQVELHPENPQWELLEFCQSKGIHNTAYSPLGSTDSPLIKRDEITKIAEKHNSSNANVLIAWAQQRGTSVIPKSVTESRIASNFQDIELDAEDLKTLKELSQASPPHRYCDPQESWGGIKVFDD</sequence>
<dbReference type="FunFam" id="3.20.20.100:FF:000007">
    <property type="entry name" value="NAD(P)H-dependent D-xylose reductase xyl1"/>
    <property type="match status" value="1"/>
</dbReference>
<organism evidence="7 8">
    <name type="scientific">Lobosporangium transversale</name>
    <dbReference type="NCBI Taxonomy" id="64571"/>
    <lineage>
        <taxon>Eukaryota</taxon>
        <taxon>Fungi</taxon>
        <taxon>Fungi incertae sedis</taxon>
        <taxon>Mucoromycota</taxon>
        <taxon>Mortierellomycotina</taxon>
        <taxon>Mortierellomycetes</taxon>
        <taxon>Mortierellales</taxon>
        <taxon>Mortierellaceae</taxon>
        <taxon>Lobosporangium</taxon>
    </lineage>
</organism>
<dbReference type="CDD" id="cd19071">
    <property type="entry name" value="AKR_AKR1-5-like"/>
    <property type="match status" value="1"/>
</dbReference>
<dbReference type="OrthoDB" id="416253at2759"/>
<dbReference type="InterPro" id="IPR018170">
    <property type="entry name" value="Aldo/ket_reductase_CS"/>
</dbReference>
<dbReference type="STRING" id="64571.A0A1Y2H1D5"/>
<dbReference type="GO" id="GO:0016491">
    <property type="term" value="F:oxidoreductase activity"/>
    <property type="evidence" value="ECO:0007669"/>
    <property type="project" value="UniProtKB-KW"/>
</dbReference>
<dbReference type="FunCoup" id="A0A1Y2H1D5">
    <property type="interactions" value="452"/>
</dbReference>
<feature type="domain" description="NADP-dependent oxidoreductase" evidence="6">
    <location>
        <begin position="18"/>
        <end position="279"/>
    </location>
</feature>
<dbReference type="PANTHER" id="PTHR11732">
    <property type="entry name" value="ALDO/KETO REDUCTASE"/>
    <property type="match status" value="1"/>
</dbReference>
<gene>
    <name evidence="7" type="ORF">BCR41DRAFT_330947</name>
</gene>
<comment type="caution">
    <text evidence="7">The sequence shown here is derived from an EMBL/GenBank/DDBJ whole genome shotgun (WGS) entry which is preliminary data.</text>
</comment>
<feature type="active site" description="Proton donor" evidence="3">
    <location>
        <position position="51"/>
    </location>
</feature>
<keyword evidence="8" id="KW-1185">Reference proteome</keyword>